<organism evidence="1 2">
    <name type="scientific">Tritrichomonas musculus</name>
    <dbReference type="NCBI Taxonomy" id="1915356"/>
    <lineage>
        <taxon>Eukaryota</taxon>
        <taxon>Metamonada</taxon>
        <taxon>Parabasalia</taxon>
        <taxon>Tritrichomonadida</taxon>
        <taxon>Tritrichomonadidae</taxon>
        <taxon>Tritrichomonas</taxon>
    </lineage>
</organism>
<keyword evidence="2" id="KW-1185">Reference proteome</keyword>
<dbReference type="PANTHER" id="PTHR45661:SF3">
    <property type="entry name" value="IG-LIKE DOMAIN-CONTAINING PROTEIN"/>
    <property type="match status" value="1"/>
</dbReference>
<reference evidence="1 2" key="1">
    <citation type="submission" date="2024-04" db="EMBL/GenBank/DDBJ databases">
        <title>Tritrichomonas musculus Genome.</title>
        <authorList>
            <person name="Alves-Ferreira E."/>
            <person name="Grigg M."/>
            <person name="Lorenzi H."/>
            <person name="Galac M."/>
        </authorList>
    </citation>
    <scope>NUCLEOTIDE SEQUENCE [LARGE SCALE GENOMIC DNA]</scope>
    <source>
        <strain evidence="1 2">EAF2021</strain>
    </source>
</reference>
<dbReference type="SUPFAM" id="SSF52058">
    <property type="entry name" value="L domain-like"/>
    <property type="match status" value="1"/>
</dbReference>
<dbReference type="Pfam" id="PF13306">
    <property type="entry name" value="LRR_5"/>
    <property type="match status" value="4"/>
</dbReference>
<protein>
    <recommendedName>
        <fullName evidence="3">Surface antigen BspA-like</fullName>
    </recommendedName>
</protein>
<sequence length="613" mass="69058">MNEAVGKDIEVNGIYYSIDMENKTAVLSRAGANSPSSPKIIIIPRSISYQSKEYVITRILNSSFQFRSIRTVQFAPDSAIEVIEVAAFSRSSIETISIPPHLTEIGNFAFSDCQNLKEVKIPPNSELKRIGEQAFCNTAIESLFIPSKTSELCSGFALKTPNLNKVHVMEGNEYFMSHDDKFIYGKSDKMKENFDVLVLAVKNIESNLTIPSFIETISSFSFSDCVQLKSIEFSADSKIEVIEKAAFYDSGIEKVTIPPSLVDLEWGWCMKTPNLTTVTFLPENQYYIMSKDDEFIYEENSDDQIVLNFARRDIRTAVIHPVISVIESFAFEGCRQLQEVEIEEDSVLKKICKYAFQESSIKRIFIPKLVKIIETKSFFNCYNIQKVEFSKDSELTTIKSSAFEFSSIRSIKIPPHVTRICKSAFANCKELREVIFHPNSELAVIENGVFRESGIRSISIPPHLTTIELYAFAKCKSLSNIEIPQNSQLSNIGYGAFASTKIERFTIPPLLAEVGHSVFDSCSSLTKVDFPDNSQTSKITLSAFDYSGVRSLIIPACVTEIDRIFGENCEQLLIVEIDENNGIDEICPHTIQSYILMIPVNLKDRIVSNKSFY</sequence>
<name>A0ABR2GZ59_9EUKA</name>
<gene>
    <name evidence="1" type="ORF">M9Y10_032397</name>
</gene>
<dbReference type="InterPro" id="IPR026906">
    <property type="entry name" value="LRR_5"/>
</dbReference>
<dbReference type="Gene3D" id="3.80.10.10">
    <property type="entry name" value="Ribonuclease Inhibitor"/>
    <property type="match status" value="4"/>
</dbReference>
<comment type="caution">
    <text evidence="1">The sequence shown here is derived from an EMBL/GenBank/DDBJ whole genome shotgun (WGS) entry which is preliminary data.</text>
</comment>
<dbReference type="InterPro" id="IPR032675">
    <property type="entry name" value="LRR_dom_sf"/>
</dbReference>
<dbReference type="Proteomes" id="UP001470230">
    <property type="component" value="Unassembled WGS sequence"/>
</dbReference>
<dbReference type="InterPro" id="IPR053139">
    <property type="entry name" value="Surface_bspA-like"/>
</dbReference>
<proteinExistence type="predicted"/>
<accession>A0ABR2GZ59</accession>
<evidence type="ECO:0008006" key="3">
    <source>
        <dbReference type="Google" id="ProtNLM"/>
    </source>
</evidence>
<dbReference type="EMBL" id="JAPFFF010000053">
    <property type="protein sequence ID" value="KAK8838938.1"/>
    <property type="molecule type" value="Genomic_DNA"/>
</dbReference>
<dbReference type="PANTHER" id="PTHR45661">
    <property type="entry name" value="SURFACE ANTIGEN"/>
    <property type="match status" value="1"/>
</dbReference>
<evidence type="ECO:0000313" key="1">
    <source>
        <dbReference type="EMBL" id="KAK8838938.1"/>
    </source>
</evidence>
<evidence type="ECO:0000313" key="2">
    <source>
        <dbReference type="Proteomes" id="UP001470230"/>
    </source>
</evidence>